<dbReference type="SUPFAM" id="SSF57889">
    <property type="entry name" value="Cysteine-rich domain"/>
    <property type="match status" value="4"/>
</dbReference>
<accession>A0A6A1UKQ2</accession>
<evidence type="ECO:0000256" key="2">
    <source>
        <dbReference type="ARBA" id="ARBA00022737"/>
    </source>
</evidence>
<gene>
    <name evidence="5" type="ORF">CJ030_MR0G006181</name>
</gene>
<dbReference type="InterPro" id="IPR053192">
    <property type="entry name" value="Vacuole_Formation_Reg"/>
</dbReference>
<dbReference type="Proteomes" id="UP000516437">
    <property type="component" value="Unassembled WGS sequence"/>
</dbReference>
<dbReference type="PROSITE" id="PS50081">
    <property type="entry name" value="ZF_DAG_PE_2"/>
    <property type="match status" value="1"/>
</dbReference>
<evidence type="ECO:0000313" key="6">
    <source>
        <dbReference type="Proteomes" id="UP000516437"/>
    </source>
</evidence>
<dbReference type="InterPro" id="IPR004146">
    <property type="entry name" value="DC1"/>
</dbReference>
<sequence length="430" mass="49461">MEIEHFSHRHPLILTEVVETDGEKGVICSGCNFDLDIKCASQWRIMLAIHQHVFIPFFKQIQFTCEACGEECKDIASICSICQFLVHTKCANFPSTIEIAAHNHSLAHTYSLRQVKELPDKVFCRLCYKKINPNYAAYYCQECDYVAHADCTYDLPLDGTLKEELEDEKLCEGCSLLISGPFYSCEQCSFFLHDRCAKLPTKKRHPIHPHQLTLFSRDQCAFYCNACDQYRPGFSYECEDCGSFNLDVQCYTIPEELKHEGHQHSLYLAISSTEICNGCHVIQGSGGGRGRVFVCTECNFAVCFKCATLPLMIKHKYDRHPLKLTYAPQDDSEEYFCVLRQKERDSKHWFYYCAECDFDAHTECVLGRFPYIKWGSTYKYKFQKHPLTYVRKAKYSPTCKSCGVVSEDWFLECDQCKATIGSGILVIHSN</sequence>
<reference evidence="5 6" key="1">
    <citation type="journal article" date="2019" name="Plant Biotechnol. J.">
        <title>The red bayberry genome and genetic basis of sex determination.</title>
        <authorList>
            <person name="Jia H.M."/>
            <person name="Jia H.J."/>
            <person name="Cai Q.L."/>
            <person name="Wang Y."/>
            <person name="Zhao H.B."/>
            <person name="Yang W.F."/>
            <person name="Wang G.Y."/>
            <person name="Li Y.H."/>
            <person name="Zhan D.L."/>
            <person name="Shen Y.T."/>
            <person name="Niu Q.F."/>
            <person name="Chang L."/>
            <person name="Qiu J."/>
            <person name="Zhao L."/>
            <person name="Xie H.B."/>
            <person name="Fu W.Y."/>
            <person name="Jin J."/>
            <person name="Li X.W."/>
            <person name="Jiao Y."/>
            <person name="Zhou C.C."/>
            <person name="Tu T."/>
            <person name="Chai C.Y."/>
            <person name="Gao J.L."/>
            <person name="Fan L.J."/>
            <person name="van de Weg E."/>
            <person name="Wang J.Y."/>
            <person name="Gao Z.S."/>
        </authorList>
    </citation>
    <scope>NUCLEOTIDE SEQUENCE [LARGE SCALE GENOMIC DNA]</scope>
    <source>
        <tissue evidence="5">Leaves</tissue>
    </source>
</reference>
<dbReference type="Gene3D" id="3.30.60.20">
    <property type="match status" value="1"/>
</dbReference>
<dbReference type="Pfam" id="PF03107">
    <property type="entry name" value="C1_2"/>
    <property type="match status" value="4"/>
</dbReference>
<comment type="caution">
    <text evidence="5">The sequence shown here is derived from an EMBL/GenBank/DDBJ whole genome shotgun (WGS) entry which is preliminary data.</text>
</comment>
<dbReference type="PANTHER" id="PTHR32410">
    <property type="entry name" value="CYSTEINE/HISTIDINE-RICH C1 DOMAIN FAMILY PROTEIN"/>
    <property type="match status" value="1"/>
</dbReference>
<dbReference type="InterPro" id="IPR002219">
    <property type="entry name" value="PKC_DAG/PE"/>
</dbReference>
<evidence type="ECO:0000256" key="1">
    <source>
        <dbReference type="ARBA" id="ARBA00022723"/>
    </source>
</evidence>
<evidence type="ECO:0000256" key="3">
    <source>
        <dbReference type="ARBA" id="ARBA00022833"/>
    </source>
</evidence>
<organism evidence="5 6">
    <name type="scientific">Morella rubra</name>
    <name type="common">Chinese bayberry</name>
    <dbReference type="NCBI Taxonomy" id="262757"/>
    <lineage>
        <taxon>Eukaryota</taxon>
        <taxon>Viridiplantae</taxon>
        <taxon>Streptophyta</taxon>
        <taxon>Embryophyta</taxon>
        <taxon>Tracheophyta</taxon>
        <taxon>Spermatophyta</taxon>
        <taxon>Magnoliopsida</taxon>
        <taxon>eudicotyledons</taxon>
        <taxon>Gunneridae</taxon>
        <taxon>Pentapetalae</taxon>
        <taxon>rosids</taxon>
        <taxon>fabids</taxon>
        <taxon>Fagales</taxon>
        <taxon>Myricaceae</taxon>
        <taxon>Morella</taxon>
    </lineage>
</organism>
<keyword evidence="1" id="KW-0479">Metal-binding</keyword>
<dbReference type="AlphaFoldDB" id="A0A6A1UKQ2"/>
<protein>
    <recommendedName>
        <fullName evidence="4">Phorbol-ester/DAG-type domain-containing protein</fullName>
    </recommendedName>
</protein>
<dbReference type="PANTHER" id="PTHR32410:SF216">
    <property type="entry name" value="PHORBOL-ESTER_DAG-TYPE DOMAIN-CONTAINING PROTEIN"/>
    <property type="match status" value="1"/>
</dbReference>
<evidence type="ECO:0000259" key="4">
    <source>
        <dbReference type="PROSITE" id="PS50081"/>
    </source>
</evidence>
<keyword evidence="3" id="KW-0862">Zinc</keyword>
<dbReference type="SMART" id="SM00109">
    <property type="entry name" value="C1"/>
    <property type="match status" value="2"/>
</dbReference>
<name>A0A6A1UKQ2_9ROSI</name>
<dbReference type="EMBL" id="RXIC02000122">
    <property type="protein sequence ID" value="KAB1200822.1"/>
    <property type="molecule type" value="Genomic_DNA"/>
</dbReference>
<dbReference type="OrthoDB" id="1884766at2759"/>
<proteinExistence type="predicted"/>
<evidence type="ECO:0000313" key="5">
    <source>
        <dbReference type="EMBL" id="KAB1200822.1"/>
    </source>
</evidence>
<keyword evidence="2" id="KW-0677">Repeat</keyword>
<feature type="domain" description="Phorbol-ester/DAG-type" evidence="4">
    <location>
        <begin position="107"/>
        <end position="159"/>
    </location>
</feature>
<dbReference type="GO" id="GO:0046872">
    <property type="term" value="F:metal ion binding"/>
    <property type="evidence" value="ECO:0007669"/>
    <property type="project" value="UniProtKB-KW"/>
</dbReference>
<keyword evidence="6" id="KW-1185">Reference proteome</keyword>
<dbReference type="InterPro" id="IPR046349">
    <property type="entry name" value="C1-like_sf"/>
</dbReference>